<proteinExistence type="inferred from homology"/>
<evidence type="ECO:0000256" key="5">
    <source>
        <dbReference type="ARBA" id="ARBA00022989"/>
    </source>
</evidence>
<comment type="subcellular location">
    <subcellularLocation>
        <location evidence="1">Membrane</location>
        <topology evidence="1">Multi-pass membrane protein</topology>
    </subcellularLocation>
</comment>
<dbReference type="OrthoDB" id="9774190at2"/>
<dbReference type="InterPro" id="IPR017475">
    <property type="entry name" value="EPS_sugar_tfrase"/>
</dbReference>
<dbReference type="InterPro" id="IPR003362">
    <property type="entry name" value="Bact_transf"/>
</dbReference>
<dbReference type="AlphaFoldDB" id="A0A368JTT6"/>
<feature type="transmembrane region" description="Helical" evidence="7">
    <location>
        <begin position="74"/>
        <end position="99"/>
    </location>
</feature>
<comment type="similarity">
    <text evidence="2">Belongs to the bacterial sugar transferase family.</text>
</comment>
<keyword evidence="10" id="KW-1185">Reference proteome</keyword>
<evidence type="ECO:0000256" key="1">
    <source>
        <dbReference type="ARBA" id="ARBA00004141"/>
    </source>
</evidence>
<feature type="transmembrane region" description="Helical" evidence="7">
    <location>
        <begin position="277"/>
        <end position="297"/>
    </location>
</feature>
<organism evidence="9 10">
    <name type="scientific">Larkinella punicea</name>
    <dbReference type="NCBI Taxonomy" id="2315727"/>
    <lineage>
        <taxon>Bacteria</taxon>
        <taxon>Pseudomonadati</taxon>
        <taxon>Bacteroidota</taxon>
        <taxon>Cytophagia</taxon>
        <taxon>Cytophagales</taxon>
        <taxon>Spirosomataceae</taxon>
        <taxon>Larkinella</taxon>
    </lineage>
</organism>
<dbReference type="PANTHER" id="PTHR30576">
    <property type="entry name" value="COLANIC BIOSYNTHESIS UDP-GLUCOSE LIPID CARRIER TRANSFERASE"/>
    <property type="match status" value="1"/>
</dbReference>
<evidence type="ECO:0000256" key="2">
    <source>
        <dbReference type="ARBA" id="ARBA00006464"/>
    </source>
</evidence>
<keyword evidence="5 7" id="KW-1133">Transmembrane helix</keyword>
<dbReference type="Pfam" id="PF02397">
    <property type="entry name" value="Bac_transf"/>
    <property type="match status" value="1"/>
</dbReference>
<evidence type="ECO:0000256" key="6">
    <source>
        <dbReference type="ARBA" id="ARBA00023136"/>
    </source>
</evidence>
<dbReference type="GO" id="GO:0016020">
    <property type="term" value="C:membrane"/>
    <property type="evidence" value="ECO:0007669"/>
    <property type="project" value="UniProtKB-SubCell"/>
</dbReference>
<dbReference type="Proteomes" id="UP000253383">
    <property type="component" value="Unassembled WGS sequence"/>
</dbReference>
<keyword evidence="3 9" id="KW-0808">Transferase</keyword>
<feature type="transmembrane region" description="Helical" evidence="7">
    <location>
        <begin position="12"/>
        <end position="31"/>
    </location>
</feature>
<dbReference type="GO" id="GO:0016780">
    <property type="term" value="F:phosphotransferase activity, for other substituted phosphate groups"/>
    <property type="evidence" value="ECO:0007669"/>
    <property type="project" value="TreeGrafter"/>
</dbReference>
<evidence type="ECO:0000256" key="4">
    <source>
        <dbReference type="ARBA" id="ARBA00022692"/>
    </source>
</evidence>
<protein>
    <submittedName>
        <fullName evidence="9">Sugar transferase</fullName>
    </submittedName>
</protein>
<accession>A0A368JTT6</accession>
<dbReference type="Gene3D" id="3.40.50.720">
    <property type="entry name" value="NAD(P)-binding Rossmann-like Domain"/>
    <property type="match status" value="1"/>
</dbReference>
<reference evidence="9 10" key="1">
    <citation type="submission" date="2018-07" db="EMBL/GenBank/DDBJ databases">
        <title>Genome analysis of Larkinella rosea.</title>
        <authorList>
            <person name="Zhou Z."/>
            <person name="Wang G."/>
        </authorList>
    </citation>
    <scope>NUCLEOTIDE SEQUENCE [LARGE SCALE GENOMIC DNA]</scope>
    <source>
        <strain evidence="10">zzj9</strain>
    </source>
</reference>
<keyword evidence="4 7" id="KW-0812">Transmembrane</keyword>
<feature type="transmembrane region" description="Helical" evidence="7">
    <location>
        <begin position="111"/>
        <end position="135"/>
    </location>
</feature>
<gene>
    <name evidence="9" type="ORF">DUE52_02095</name>
</gene>
<dbReference type="EMBL" id="QOWE01000002">
    <property type="protein sequence ID" value="RCR71067.1"/>
    <property type="molecule type" value="Genomic_DNA"/>
</dbReference>
<name>A0A368JTT6_9BACT</name>
<comment type="caution">
    <text evidence="9">The sequence shown here is derived from an EMBL/GenBank/DDBJ whole genome shotgun (WGS) entry which is preliminary data.</text>
</comment>
<evidence type="ECO:0000313" key="9">
    <source>
        <dbReference type="EMBL" id="RCR71067.1"/>
    </source>
</evidence>
<dbReference type="NCBIfam" id="TIGR03025">
    <property type="entry name" value="EPS_sugtrans"/>
    <property type="match status" value="1"/>
</dbReference>
<keyword evidence="6 7" id="KW-0472">Membrane</keyword>
<evidence type="ECO:0000259" key="8">
    <source>
        <dbReference type="Pfam" id="PF02397"/>
    </source>
</evidence>
<evidence type="ECO:0000313" key="10">
    <source>
        <dbReference type="Proteomes" id="UP000253383"/>
    </source>
</evidence>
<feature type="domain" description="Bacterial sugar transferase" evidence="8">
    <location>
        <begin position="272"/>
        <end position="455"/>
    </location>
</feature>
<sequence length="460" mass="53251">MKHRFSFLLRPFSATMDIISLDICFALAYRLKFGTTASLFDAPYISLFWFINAAWFLILLLNKPYNFSRLTFTIQNLLVGLAKLIGLHIAMVSVFWVFTKGGFDYSREQLALTYVLFLCAGSLWRSVVLILLKVYRAMGYNTRRFVVVGYGPLSRSIQTFYQMYPEIGFKFYGYFDKMNAENATALRGDYSYLKEFITRNEIDCVYCCLPYIETEQLRDIMNFSEEASYQVKLIVDFKGFLTKGVTVEYHDVQPVISLSTHYLDDLQVNVFKRAFDIAFSASVLAAGAPFFLIIALITKFSSKGPAFYSQERIGKWGKPFRIYKFRSMYPDAERGGPALSSGDNDDRITPWGQFMRKTRLDEFPQFYNVLKGDMSVVGPRPERQYFINQIVEKSPEYKYLLMVKPGITSIGQIKFGYAENVEQMVQRLWYDLEYLQNVSLSTDVWLIVQTVRVMVQGRGK</sequence>
<dbReference type="PANTHER" id="PTHR30576:SF0">
    <property type="entry name" value="UNDECAPRENYL-PHOSPHATE N-ACETYLGALACTOSAMINYL 1-PHOSPHATE TRANSFERASE-RELATED"/>
    <property type="match status" value="1"/>
</dbReference>
<evidence type="ECO:0000256" key="7">
    <source>
        <dbReference type="SAM" id="Phobius"/>
    </source>
</evidence>
<evidence type="ECO:0000256" key="3">
    <source>
        <dbReference type="ARBA" id="ARBA00022679"/>
    </source>
</evidence>
<dbReference type="Pfam" id="PF13727">
    <property type="entry name" value="CoA_binding_3"/>
    <property type="match status" value="1"/>
</dbReference>
<feature type="transmembrane region" description="Helical" evidence="7">
    <location>
        <begin position="43"/>
        <end position="62"/>
    </location>
</feature>